<evidence type="ECO:0000313" key="7">
    <source>
        <dbReference type="Proteomes" id="UP000600565"/>
    </source>
</evidence>
<evidence type="ECO:0000256" key="4">
    <source>
        <dbReference type="ARBA" id="ARBA00023163"/>
    </source>
</evidence>
<dbReference type="Gene3D" id="1.20.140.160">
    <property type="match status" value="1"/>
</dbReference>
<dbReference type="Pfam" id="PF04545">
    <property type="entry name" value="Sigma70_r4"/>
    <property type="match status" value="1"/>
</dbReference>
<dbReference type="InterPro" id="IPR013324">
    <property type="entry name" value="RNA_pol_sigma_r3/r4-like"/>
</dbReference>
<reference evidence="6 7" key="1">
    <citation type="submission" date="2020-08" db="EMBL/GenBank/DDBJ databases">
        <title>A Genomic Blueprint of the Chicken Gut Microbiome.</title>
        <authorList>
            <person name="Gilroy R."/>
            <person name="Ravi A."/>
            <person name="Getino M."/>
            <person name="Pursley I."/>
            <person name="Horton D.L."/>
            <person name="Alikhan N.-F."/>
            <person name="Baker D."/>
            <person name="Gharbi K."/>
            <person name="Hall N."/>
            <person name="Watson M."/>
            <person name="Adriaenssens E.M."/>
            <person name="Foster-Nyarko E."/>
            <person name="Jarju S."/>
            <person name="Secka A."/>
            <person name="Antonio M."/>
            <person name="Oren A."/>
            <person name="Chaudhuri R."/>
            <person name="La Ragione R.M."/>
            <person name="Hildebrand F."/>
            <person name="Pallen M.J."/>
        </authorList>
    </citation>
    <scope>NUCLEOTIDE SEQUENCE [LARGE SCALE GENOMIC DNA]</scope>
    <source>
        <strain evidence="6 7">Sa1YVA6</strain>
    </source>
</reference>
<feature type="domain" description="RNA polymerase sigma-70 region 4" evidence="5">
    <location>
        <begin position="128"/>
        <end position="177"/>
    </location>
</feature>
<keyword evidence="4" id="KW-0804">Transcription</keyword>
<organism evidence="6 7">
    <name type="scientific">Solibacillus merdavium</name>
    <dbReference type="NCBI Taxonomy" id="2762218"/>
    <lineage>
        <taxon>Bacteria</taxon>
        <taxon>Bacillati</taxon>
        <taxon>Bacillota</taxon>
        <taxon>Bacilli</taxon>
        <taxon>Bacillales</taxon>
        <taxon>Caryophanaceae</taxon>
        <taxon>Solibacillus</taxon>
    </lineage>
</organism>
<gene>
    <name evidence="6" type="ORF">H9632_05375</name>
</gene>
<sequence>MKILNPDVVNSNVFKRFIEIEEHNKLYTAYLEDPTSTNADILNEQFKYFEKQIVRIAYIKKAIIYESRKFDSKLREHNRKYELNLDSPINESLAMVDTVQDENSFLQFENIFENDLESLLSDELLITLLKRLNTKQKQVLYYRYVNELTEKEIATIYNVSQQAISKMIHRSINILREGRERND</sequence>
<comment type="caution">
    <text evidence="6">The sequence shown here is derived from an EMBL/GenBank/DDBJ whole genome shotgun (WGS) entry which is preliminary data.</text>
</comment>
<keyword evidence="7" id="KW-1185">Reference proteome</keyword>
<accession>A0ABR8XKN8</accession>
<keyword evidence="1" id="KW-0805">Transcription regulation</keyword>
<name>A0ABR8XKN8_9BACL</name>
<dbReference type="SUPFAM" id="SSF88659">
    <property type="entry name" value="Sigma3 and sigma4 domains of RNA polymerase sigma factors"/>
    <property type="match status" value="1"/>
</dbReference>
<dbReference type="InterPro" id="IPR007630">
    <property type="entry name" value="RNA_pol_sigma70_r4"/>
</dbReference>
<keyword evidence="2" id="KW-0731">Sigma factor</keyword>
<protein>
    <submittedName>
        <fullName evidence="6">RNA polymerase subunit sigma</fullName>
    </submittedName>
</protein>
<evidence type="ECO:0000256" key="1">
    <source>
        <dbReference type="ARBA" id="ARBA00023015"/>
    </source>
</evidence>
<dbReference type="EMBL" id="JACSPW010000003">
    <property type="protein sequence ID" value="MBD8032491.1"/>
    <property type="molecule type" value="Genomic_DNA"/>
</dbReference>
<proteinExistence type="predicted"/>
<keyword evidence="3" id="KW-0238">DNA-binding</keyword>
<evidence type="ECO:0000313" key="6">
    <source>
        <dbReference type="EMBL" id="MBD8032491.1"/>
    </source>
</evidence>
<evidence type="ECO:0000259" key="5">
    <source>
        <dbReference type="Pfam" id="PF04545"/>
    </source>
</evidence>
<dbReference type="CDD" id="cd06171">
    <property type="entry name" value="Sigma70_r4"/>
    <property type="match status" value="1"/>
</dbReference>
<evidence type="ECO:0000256" key="3">
    <source>
        <dbReference type="ARBA" id="ARBA00023125"/>
    </source>
</evidence>
<evidence type="ECO:0000256" key="2">
    <source>
        <dbReference type="ARBA" id="ARBA00023082"/>
    </source>
</evidence>
<dbReference type="Proteomes" id="UP000600565">
    <property type="component" value="Unassembled WGS sequence"/>
</dbReference>
<dbReference type="PANTHER" id="PTHR30385">
    <property type="entry name" value="SIGMA FACTOR F FLAGELLAR"/>
    <property type="match status" value="1"/>
</dbReference>
<dbReference type="RefSeq" id="WP_191703085.1">
    <property type="nucleotide sequence ID" value="NZ_JACSPW010000003.1"/>
</dbReference>